<name>A0A364MRT7_STELY</name>
<comment type="caution">
    <text evidence="8">The sequence shown here is derived from an EMBL/GenBank/DDBJ whole genome shotgun (WGS) entry which is preliminary data.</text>
</comment>
<feature type="compositionally biased region" description="Polar residues" evidence="5">
    <location>
        <begin position="224"/>
        <end position="236"/>
    </location>
</feature>
<evidence type="ECO:0000256" key="4">
    <source>
        <dbReference type="ARBA" id="ARBA00023125"/>
    </source>
</evidence>
<protein>
    <submittedName>
        <fullName evidence="8">Plasma membrane calcium-transporting atpase 2</fullName>
    </submittedName>
</protein>
<dbReference type="GO" id="GO:0008234">
    <property type="term" value="F:cysteine-type peptidase activity"/>
    <property type="evidence" value="ECO:0007669"/>
    <property type="project" value="InterPro"/>
</dbReference>
<keyword evidence="9" id="KW-1185">Reference proteome</keyword>
<dbReference type="GO" id="GO:0006508">
    <property type="term" value="P:proteolysis"/>
    <property type="evidence" value="ECO:0007669"/>
    <property type="project" value="UniProtKB-KW"/>
</dbReference>
<evidence type="ECO:0000256" key="2">
    <source>
        <dbReference type="ARBA" id="ARBA00022670"/>
    </source>
</evidence>
<evidence type="ECO:0000256" key="1">
    <source>
        <dbReference type="ARBA" id="ARBA00005234"/>
    </source>
</evidence>
<reference evidence="9" key="1">
    <citation type="submission" date="2018-05" db="EMBL/GenBank/DDBJ databases">
        <title>Draft genome sequence of Stemphylium lycopersici strain CIDEFI 213.</title>
        <authorList>
            <person name="Medina R."/>
            <person name="Franco M.E.E."/>
            <person name="Lucentini C.G."/>
            <person name="Saparrat M.C.N."/>
            <person name="Balatti P.A."/>
        </authorList>
    </citation>
    <scope>NUCLEOTIDE SEQUENCE [LARGE SCALE GENOMIC DNA]</scope>
    <source>
        <strain evidence="9">CIDEFI 213</strain>
    </source>
</reference>
<dbReference type="PANTHER" id="PTHR19303:SF62">
    <property type="entry name" value="HTH CENPB-TYPE DOMAIN-CONTAINING PROTEIN-RELATED"/>
    <property type="match status" value="1"/>
</dbReference>
<dbReference type="InterPro" id="IPR004875">
    <property type="entry name" value="DDE_SF_endonuclease_dom"/>
</dbReference>
<dbReference type="PANTHER" id="PTHR19303">
    <property type="entry name" value="TRANSPOSON"/>
    <property type="match status" value="1"/>
</dbReference>
<dbReference type="PROSITE" id="PS50600">
    <property type="entry name" value="ULP_PROTEASE"/>
    <property type="match status" value="1"/>
</dbReference>
<accession>A0A364MRT7</accession>
<keyword evidence="2" id="KW-0645">Protease</keyword>
<dbReference type="InterPro" id="IPR006600">
    <property type="entry name" value="HTH_CenpB_DNA-bd_dom"/>
</dbReference>
<dbReference type="GO" id="GO:0005634">
    <property type="term" value="C:nucleus"/>
    <property type="evidence" value="ECO:0007669"/>
    <property type="project" value="TreeGrafter"/>
</dbReference>
<dbReference type="InterPro" id="IPR038765">
    <property type="entry name" value="Papain-like_cys_pep_sf"/>
</dbReference>
<comment type="similarity">
    <text evidence="1">Belongs to the peptidase C48 family.</text>
</comment>
<dbReference type="OrthoDB" id="3800536at2759"/>
<evidence type="ECO:0000256" key="5">
    <source>
        <dbReference type="SAM" id="MobiDB-lite"/>
    </source>
</evidence>
<dbReference type="Proteomes" id="UP000249619">
    <property type="component" value="Unassembled WGS sequence"/>
</dbReference>
<sequence>MAEPIESADALGRELDRLAARISDGNVFFTVLNPHTQTIIVHAHALFSRNRNDFERLASCNWQLSVPRLVSVFGCPPLMSRDFVHNLAELAKHAASVSWQDAWEALQLAKTGRKTSTNTFKRGIILGREWVPNDVTVAATSLGLVFKKFNQKRDRSDAAIPKIVNDQQDYKGAEPDANDNDGDEDDKGDFVDDAGGDEVATSPPQKKPRFLSLRDPYDEIEQPRASQKSDGTSYSPLNDIPDPFSDDLVPSHDGFPPSSDSPLMPGHYASYNAKYEENDGEFFGFTAPSDEGGLDEFDASGREPPQTSELIVEASPIKNVTTNQQNFAGMLGKGQLTTNQHTSPKVLPCEGFISSKCSSAKDLAPRAMFKPEENREHVIQVAHVDESTLRSPEITPAKLADDIKGDPDDRSLLQANTTISNHQYQICRAAQERLEGTRDGGWLSHADFSTILRPTLPPKFTYFEVPDLDPSTDWERWARLGREQSTDPEGIFFSIINDRARRHWVLLAIDFDECVVSEYDSVRNANTTMAVPARFIMLRLGVQWEDGAWRHTLAHTPQQNDAKSCGVYVLACVYCLVTGTTVPTSLDPHLWRQALAALVVATDSPFLPHMVVEPPLRQLTVAAMVSKQEHHAQSLKDWSFHAGNLEIVFSRLETALEHTTLKFSAEKAHQILKLLEISLPGAKTLCIRRGRNIKLLSCTPTHYVIAPRPELEKVGLLGSRCLHQPAFKSPTNLFSASLALSNTLPAGLALAALPCCLNQLQHTIAVRHIQAAGEGAVCRKAVLQAVEDRPLAMITHNGNITHAGIPNPNYAAGSDILFSTALGLRHQSIRALARAYDAPESTIRTRLQAVHQRSEIASVNRKLSSTEEQSLVQWILELDRRGFPHQVIDVRRMADALLAARGQDPPPPPTGKNWVSRFVNSQSELQTKWNRKFHSQPARCEDPVAIAAWFKLVEETRQAHGILDADIYNFDETDFMMGVAATSKMVTSSDTVGRATVVQPGNQWVIAIERINASGWCLPPFVILSGKLHQASWYQHLPLEHTTPRTHGAYRLLILDGHSSHATTELNQFCTENKVITLCMPTHTCHLLQPLDVNCFSPLKRAYGHETQELARQGVYHIDKVNFLTTYTKIRPAVFTQQNI</sequence>
<dbReference type="EMBL" id="QGDH01000292">
    <property type="protein sequence ID" value="RAR01183.1"/>
    <property type="molecule type" value="Genomic_DNA"/>
</dbReference>
<evidence type="ECO:0000313" key="9">
    <source>
        <dbReference type="Proteomes" id="UP000249619"/>
    </source>
</evidence>
<evidence type="ECO:0000259" key="7">
    <source>
        <dbReference type="PROSITE" id="PS51253"/>
    </source>
</evidence>
<evidence type="ECO:0000259" key="6">
    <source>
        <dbReference type="PROSITE" id="PS50600"/>
    </source>
</evidence>
<dbReference type="Pfam" id="PF03221">
    <property type="entry name" value="HTH_Tnp_Tc5"/>
    <property type="match status" value="1"/>
</dbReference>
<dbReference type="GO" id="GO:0019783">
    <property type="term" value="F:ubiquitin-like protein peptidase activity"/>
    <property type="evidence" value="ECO:0007669"/>
    <property type="project" value="UniProtKB-ARBA"/>
</dbReference>
<dbReference type="InterPro" id="IPR003653">
    <property type="entry name" value="Peptidase_C48_C"/>
</dbReference>
<dbReference type="SMART" id="SM00674">
    <property type="entry name" value="CENPB"/>
    <property type="match status" value="1"/>
</dbReference>
<feature type="domain" description="Ubiquitin-like protease family profile" evidence="6">
    <location>
        <begin position="379"/>
        <end position="576"/>
    </location>
</feature>
<evidence type="ECO:0000313" key="8">
    <source>
        <dbReference type="EMBL" id="RAR01183.1"/>
    </source>
</evidence>
<dbReference type="Gene3D" id="3.40.395.10">
    <property type="entry name" value="Adenoviral Proteinase, Chain A"/>
    <property type="match status" value="1"/>
</dbReference>
<dbReference type="Pfam" id="PF03184">
    <property type="entry name" value="DDE_1"/>
    <property type="match status" value="1"/>
</dbReference>
<dbReference type="SUPFAM" id="SSF54001">
    <property type="entry name" value="Cysteine proteinases"/>
    <property type="match status" value="1"/>
</dbReference>
<dbReference type="Pfam" id="PF02902">
    <property type="entry name" value="Peptidase_C48"/>
    <property type="match status" value="1"/>
</dbReference>
<keyword evidence="4" id="KW-0238">DNA-binding</keyword>
<organism evidence="8 9">
    <name type="scientific">Stemphylium lycopersici</name>
    <name type="common">Tomato gray leaf spot disease fungus</name>
    <name type="synonym">Thyrospora lycopersici</name>
    <dbReference type="NCBI Taxonomy" id="183478"/>
    <lineage>
        <taxon>Eukaryota</taxon>
        <taxon>Fungi</taxon>
        <taxon>Dikarya</taxon>
        <taxon>Ascomycota</taxon>
        <taxon>Pezizomycotina</taxon>
        <taxon>Dothideomycetes</taxon>
        <taxon>Pleosporomycetidae</taxon>
        <taxon>Pleosporales</taxon>
        <taxon>Pleosporineae</taxon>
        <taxon>Pleosporaceae</taxon>
        <taxon>Stemphylium</taxon>
    </lineage>
</organism>
<dbReference type="STRING" id="183478.A0A364MRT7"/>
<evidence type="ECO:0000256" key="3">
    <source>
        <dbReference type="ARBA" id="ARBA00022801"/>
    </source>
</evidence>
<dbReference type="GO" id="GO:0003677">
    <property type="term" value="F:DNA binding"/>
    <property type="evidence" value="ECO:0007669"/>
    <property type="project" value="UniProtKB-KW"/>
</dbReference>
<dbReference type="AlphaFoldDB" id="A0A364MRT7"/>
<proteinExistence type="inferred from homology"/>
<feature type="domain" description="HTH CENPB-type" evidence="7">
    <location>
        <begin position="855"/>
        <end position="928"/>
    </location>
</feature>
<gene>
    <name evidence="8" type="ORF">DDE83_008971</name>
</gene>
<feature type="compositionally biased region" description="Acidic residues" evidence="5">
    <location>
        <begin position="176"/>
        <end position="196"/>
    </location>
</feature>
<feature type="region of interest" description="Disordered" evidence="5">
    <location>
        <begin position="158"/>
        <end position="264"/>
    </location>
</feature>
<dbReference type="InterPro" id="IPR050863">
    <property type="entry name" value="CenT-Element_Derived"/>
</dbReference>
<dbReference type="PROSITE" id="PS51253">
    <property type="entry name" value="HTH_CENPB"/>
    <property type="match status" value="1"/>
</dbReference>
<keyword evidence="3" id="KW-0378">Hydrolase</keyword>